<dbReference type="InterPro" id="IPR051544">
    <property type="entry name" value="TPS_OM_transporter"/>
</dbReference>
<comment type="caution">
    <text evidence="7">The sequence shown here is derived from an EMBL/GenBank/DDBJ whole genome shotgun (WGS) entry which is preliminary data.</text>
</comment>
<organism evidence="7 8">
    <name type="scientific">Pelomonas dachongensis</name>
    <dbReference type="NCBI Taxonomy" id="3299029"/>
    <lineage>
        <taxon>Bacteria</taxon>
        <taxon>Pseudomonadati</taxon>
        <taxon>Pseudomonadota</taxon>
        <taxon>Betaproteobacteria</taxon>
        <taxon>Burkholderiales</taxon>
        <taxon>Sphaerotilaceae</taxon>
        <taxon>Roseateles</taxon>
    </lineage>
</organism>
<protein>
    <submittedName>
        <fullName evidence="7">ShlB/FhaC/HecB family hemolysin secretion/activation protein</fullName>
    </submittedName>
</protein>
<dbReference type="EMBL" id="JBIGHY010000002">
    <property type="protein sequence ID" value="MFG6413681.1"/>
    <property type="molecule type" value="Genomic_DNA"/>
</dbReference>
<dbReference type="PANTHER" id="PTHR34597">
    <property type="entry name" value="SLR1661 PROTEIN"/>
    <property type="match status" value="1"/>
</dbReference>
<feature type="signal peptide" evidence="4">
    <location>
        <begin position="1"/>
        <end position="27"/>
    </location>
</feature>
<keyword evidence="8" id="KW-1185">Reference proteome</keyword>
<sequence>MHKTLLHRVALSALLFAGLPQVGTAWAQPVAETRVGVREFRVTGNTLLPQPRIDETLAPFKGERSLAELKAAAAALQALYRDAGYGSVIAYLPQQSGPAGVATIAVLEGRLRRVVVIGHKAVGEAVVRRSLPSLAEGLTPQLQRIDAEVQLANENPARQVAVSLEAGAAPGDVDANVSVTESSPSTWTLGLDNTGNAGTGRLRAHAGYQRAGLWDLDHVLSLQFQTAPEKLDSVRVFSASYRAPLYGAGLMLDAFAAYSDVDGGTTSTVAGPLQFSGKGEVVGVRLGGQLRRSGELVQRLALGLDHRAYINDCAISGLPAGACGSAGESVAVRPLSLDYQMQWAGDVPLALQLTLARGLRLGGRHADAASFNAVRPGALPDYTSLRANGSAQIPLPGQWQVALRGQGQLSSGALVPGEQFGVGGSTAVRGYEEREVSGDAGVLGSLELMGPNLTGGVFTAVEQFRLLGFAEAGQVWNRLGTPCRGLQTRCSVAAVGLGARLGGNGLQVRVDWALALKDGVSTSRHDQRLHLQVAYSFH</sequence>
<keyword evidence="3" id="KW-0998">Cell outer membrane</keyword>
<name>A0ABW7EJN5_9BURK</name>
<dbReference type="Gene3D" id="2.40.160.50">
    <property type="entry name" value="membrane protein fhac: a member of the omp85/tpsb transporter family"/>
    <property type="match status" value="1"/>
</dbReference>
<evidence type="ECO:0000256" key="2">
    <source>
        <dbReference type="ARBA" id="ARBA00022692"/>
    </source>
</evidence>
<evidence type="ECO:0000313" key="7">
    <source>
        <dbReference type="EMBL" id="MFG6413681.1"/>
    </source>
</evidence>
<keyword evidence="4" id="KW-0732">Signal</keyword>
<accession>A0ABW7EJN5</accession>
<proteinExistence type="predicted"/>
<evidence type="ECO:0000256" key="4">
    <source>
        <dbReference type="SAM" id="SignalP"/>
    </source>
</evidence>
<dbReference type="InterPro" id="IPR013686">
    <property type="entry name" value="Polypept-transport_assoc_ShlB"/>
</dbReference>
<dbReference type="Pfam" id="PF08479">
    <property type="entry name" value="POTRA_2"/>
    <property type="match status" value="1"/>
</dbReference>
<keyword evidence="1" id="KW-0472">Membrane</keyword>
<feature type="domain" description="Polypeptide-transport-associated ShlB-type" evidence="6">
    <location>
        <begin position="37"/>
        <end position="109"/>
    </location>
</feature>
<evidence type="ECO:0000256" key="1">
    <source>
        <dbReference type="ARBA" id="ARBA00022452"/>
    </source>
</evidence>
<evidence type="ECO:0000259" key="6">
    <source>
        <dbReference type="Pfam" id="PF08479"/>
    </source>
</evidence>
<evidence type="ECO:0000313" key="8">
    <source>
        <dbReference type="Proteomes" id="UP001606300"/>
    </source>
</evidence>
<evidence type="ECO:0000259" key="5">
    <source>
        <dbReference type="Pfam" id="PF03865"/>
    </source>
</evidence>
<keyword evidence="2" id="KW-0812">Transmembrane</keyword>
<dbReference type="Proteomes" id="UP001606300">
    <property type="component" value="Unassembled WGS sequence"/>
</dbReference>
<gene>
    <name evidence="7" type="ORF">ACG02S_07180</name>
</gene>
<reference evidence="7 8" key="1">
    <citation type="submission" date="2024-09" db="EMBL/GenBank/DDBJ databases">
        <title>Novel species of the genus Pelomonas and Roseateles isolated from streams.</title>
        <authorList>
            <person name="Lu H."/>
        </authorList>
    </citation>
    <scope>NUCLEOTIDE SEQUENCE [LARGE SCALE GENOMIC DNA]</scope>
    <source>
        <strain evidence="7 8">DC23W</strain>
    </source>
</reference>
<dbReference type="InterPro" id="IPR005565">
    <property type="entry name" value="Hemolysn_activator_HlyB_C"/>
</dbReference>
<evidence type="ECO:0000256" key="3">
    <source>
        <dbReference type="ARBA" id="ARBA00023237"/>
    </source>
</evidence>
<dbReference type="RefSeq" id="WP_394469759.1">
    <property type="nucleotide sequence ID" value="NZ_JBIGHY010000002.1"/>
</dbReference>
<dbReference type="Gene3D" id="3.10.20.310">
    <property type="entry name" value="membrane protein fhac"/>
    <property type="match status" value="1"/>
</dbReference>
<feature type="domain" description="Haemolysin activator HlyB C-terminal" evidence="5">
    <location>
        <begin position="174"/>
        <end position="479"/>
    </location>
</feature>
<dbReference type="PANTHER" id="PTHR34597:SF6">
    <property type="entry name" value="BLR6126 PROTEIN"/>
    <property type="match status" value="1"/>
</dbReference>
<feature type="chain" id="PRO_5045459368" evidence="4">
    <location>
        <begin position="28"/>
        <end position="538"/>
    </location>
</feature>
<keyword evidence="1" id="KW-1134">Transmembrane beta strand</keyword>
<dbReference type="Pfam" id="PF03865">
    <property type="entry name" value="ShlB"/>
    <property type="match status" value="1"/>
</dbReference>